<dbReference type="EMBL" id="BAABJQ010000022">
    <property type="protein sequence ID" value="GAA5194794.1"/>
    <property type="molecule type" value="Genomic_DNA"/>
</dbReference>
<evidence type="ECO:0000313" key="2">
    <source>
        <dbReference type="EMBL" id="GAA5194794.1"/>
    </source>
</evidence>
<keyword evidence="1" id="KW-1133">Transmembrane helix</keyword>
<dbReference type="Pfam" id="PF19744">
    <property type="entry name" value="DUF6232"/>
    <property type="match status" value="1"/>
</dbReference>
<protein>
    <submittedName>
        <fullName evidence="2">Uncharacterized protein</fullName>
    </submittedName>
</protein>
<sequence>MSADRVPPARTATPPEPIVYLRRPGILVTSRQILVGPYRYQVCQLADLMRARGSTHPGALVGLVIAAAEVPLVALLIGLVNAPAAWLFAPPALLIPCLVGLVCLRRWPAPYELLARYRGGEVILFATRDQLEFGQVARAVRRAVEATPGGDTRP</sequence>
<dbReference type="InterPro" id="IPR045629">
    <property type="entry name" value="DUF6232"/>
</dbReference>
<evidence type="ECO:0000256" key="1">
    <source>
        <dbReference type="SAM" id="Phobius"/>
    </source>
</evidence>
<organism evidence="2 3">
    <name type="scientific">Rugosimonospora acidiphila</name>
    <dbReference type="NCBI Taxonomy" id="556531"/>
    <lineage>
        <taxon>Bacteria</taxon>
        <taxon>Bacillati</taxon>
        <taxon>Actinomycetota</taxon>
        <taxon>Actinomycetes</taxon>
        <taxon>Micromonosporales</taxon>
        <taxon>Micromonosporaceae</taxon>
        <taxon>Rugosimonospora</taxon>
    </lineage>
</organism>
<reference evidence="3" key="1">
    <citation type="journal article" date="2019" name="Int. J. Syst. Evol. Microbiol.">
        <title>The Global Catalogue of Microorganisms (GCM) 10K type strain sequencing project: providing services to taxonomists for standard genome sequencing and annotation.</title>
        <authorList>
            <consortium name="The Broad Institute Genomics Platform"/>
            <consortium name="The Broad Institute Genome Sequencing Center for Infectious Disease"/>
            <person name="Wu L."/>
            <person name="Ma J."/>
        </authorList>
    </citation>
    <scope>NUCLEOTIDE SEQUENCE [LARGE SCALE GENOMIC DNA]</scope>
    <source>
        <strain evidence="3">JCM 18304</strain>
    </source>
</reference>
<proteinExistence type="predicted"/>
<gene>
    <name evidence="2" type="ORF">GCM10023322_60040</name>
</gene>
<feature type="transmembrane region" description="Helical" evidence="1">
    <location>
        <begin position="59"/>
        <end position="79"/>
    </location>
</feature>
<feature type="transmembrane region" description="Helical" evidence="1">
    <location>
        <begin position="85"/>
        <end position="104"/>
    </location>
</feature>
<dbReference type="RefSeq" id="WP_345635275.1">
    <property type="nucleotide sequence ID" value="NZ_BAABJQ010000022.1"/>
</dbReference>
<comment type="caution">
    <text evidence="2">The sequence shown here is derived from an EMBL/GenBank/DDBJ whole genome shotgun (WGS) entry which is preliminary data.</text>
</comment>
<dbReference type="Proteomes" id="UP001501570">
    <property type="component" value="Unassembled WGS sequence"/>
</dbReference>
<evidence type="ECO:0000313" key="3">
    <source>
        <dbReference type="Proteomes" id="UP001501570"/>
    </source>
</evidence>
<keyword evidence="3" id="KW-1185">Reference proteome</keyword>
<name>A0ABP9SHD4_9ACTN</name>
<keyword evidence="1" id="KW-0812">Transmembrane</keyword>
<accession>A0ABP9SHD4</accession>
<keyword evidence="1" id="KW-0472">Membrane</keyword>